<proteinExistence type="predicted"/>
<keyword evidence="2" id="KW-0472">Membrane</keyword>
<feature type="compositionally biased region" description="Low complexity" evidence="1">
    <location>
        <begin position="12"/>
        <end position="21"/>
    </location>
</feature>
<feature type="transmembrane region" description="Helical" evidence="2">
    <location>
        <begin position="84"/>
        <end position="105"/>
    </location>
</feature>
<name>A0A179HBF6_PURLI</name>
<comment type="caution">
    <text evidence="3">The sequence shown here is derived from an EMBL/GenBank/DDBJ whole genome shotgun (WGS) entry which is preliminary data.</text>
</comment>
<feature type="region of interest" description="Disordered" evidence="1">
    <location>
        <begin position="42"/>
        <end position="77"/>
    </location>
</feature>
<dbReference type="Proteomes" id="UP000078240">
    <property type="component" value="Unassembled WGS sequence"/>
</dbReference>
<sequence length="286" mass="30489">MPPRPPRPEAFLTPRPSSSTSISLSSRLVDLVAPFLTPAGAGPGVTSTSTSTSTIGSNSDSHSGSHSDSTTTTGTFPGTDDVPAALALTAAIFAFLLVLLLFLSLRRPRRASSLFFTPFIFFPWTTRNRSNTTSRNGNTSGSGGAAAGSNPNRLSRHEMTSRPQSLYDPTGFNVAAQAQAGRGGGSGSSPRSSMYIPYLILGIAEHAAQQPLLERYRDEPDVEGDGPPLELDEATWERSDGKDGRPDVLHWHGTNMLNTAWASSHSSLASIPRISLHMAYGHWEQP</sequence>
<feature type="region of interest" description="Disordered" evidence="1">
    <location>
        <begin position="130"/>
        <end position="169"/>
    </location>
</feature>
<dbReference type="AlphaFoldDB" id="A0A179HBF6"/>
<evidence type="ECO:0000313" key="3">
    <source>
        <dbReference type="EMBL" id="OAQ86880.1"/>
    </source>
</evidence>
<gene>
    <name evidence="3" type="ORF">VFPBJ_00920</name>
</gene>
<dbReference type="EMBL" id="LSBH01000001">
    <property type="protein sequence ID" value="OAQ86880.1"/>
    <property type="molecule type" value="Genomic_DNA"/>
</dbReference>
<feature type="region of interest" description="Disordered" evidence="1">
    <location>
        <begin position="219"/>
        <end position="243"/>
    </location>
</feature>
<evidence type="ECO:0000256" key="2">
    <source>
        <dbReference type="SAM" id="Phobius"/>
    </source>
</evidence>
<evidence type="ECO:0000256" key="1">
    <source>
        <dbReference type="SAM" id="MobiDB-lite"/>
    </source>
</evidence>
<organism evidence="3 4">
    <name type="scientific">Purpureocillium lilacinum</name>
    <name type="common">Paecilomyces lilacinus</name>
    <dbReference type="NCBI Taxonomy" id="33203"/>
    <lineage>
        <taxon>Eukaryota</taxon>
        <taxon>Fungi</taxon>
        <taxon>Dikarya</taxon>
        <taxon>Ascomycota</taxon>
        <taxon>Pezizomycotina</taxon>
        <taxon>Sordariomycetes</taxon>
        <taxon>Hypocreomycetidae</taxon>
        <taxon>Hypocreales</taxon>
        <taxon>Ophiocordycipitaceae</taxon>
        <taxon>Purpureocillium</taxon>
    </lineage>
</organism>
<evidence type="ECO:0000313" key="4">
    <source>
        <dbReference type="Proteomes" id="UP000078240"/>
    </source>
</evidence>
<reference evidence="3 4" key="1">
    <citation type="submission" date="2016-01" db="EMBL/GenBank/DDBJ databases">
        <title>Biosynthesis of antibiotic leucinostatins and their inhibition on Phytophthora in bio-control Purpureocillium lilacinum.</title>
        <authorList>
            <person name="Wang G."/>
            <person name="Liu Z."/>
            <person name="Lin R."/>
            <person name="Li E."/>
            <person name="Mao Z."/>
            <person name="Ling J."/>
            <person name="Yin W."/>
            <person name="Xie B."/>
        </authorList>
    </citation>
    <scope>NUCLEOTIDE SEQUENCE [LARGE SCALE GENOMIC DNA]</scope>
    <source>
        <strain evidence="3">PLBJ-1</strain>
    </source>
</reference>
<keyword evidence="2" id="KW-1133">Transmembrane helix</keyword>
<protein>
    <submittedName>
        <fullName evidence="3">Uncharacterized protein</fullName>
    </submittedName>
</protein>
<feature type="region of interest" description="Disordered" evidence="1">
    <location>
        <begin position="1"/>
        <end position="21"/>
    </location>
</feature>
<feature type="compositionally biased region" description="Low complexity" evidence="1">
    <location>
        <begin position="130"/>
        <end position="139"/>
    </location>
</feature>
<feature type="compositionally biased region" description="Low complexity" evidence="1">
    <location>
        <begin position="46"/>
        <end position="77"/>
    </location>
</feature>
<feature type="compositionally biased region" description="Acidic residues" evidence="1">
    <location>
        <begin position="220"/>
        <end position="234"/>
    </location>
</feature>
<keyword evidence="2" id="KW-0812">Transmembrane</keyword>
<accession>A0A179HBF6</accession>